<keyword evidence="2 7" id="KW-0238">DNA-binding</keyword>
<feature type="compositionally biased region" description="Pro residues" evidence="3">
    <location>
        <begin position="248"/>
        <end position="260"/>
    </location>
</feature>
<dbReference type="InterPro" id="IPR011990">
    <property type="entry name" value="TPR-like_helical_dom_sf"/>
</dbReference>
<feature type="compositionally biased region" description="Low complexity" evidence="3">
    <location>
        <begin position="363"/>
        <end position="384"/>
    </location>
</feature>
<accession>A0A839XYM9</accession>
<dbReference type="InterPro" id="IPR036388">
    <property type="entry name" value="WH-like_DNA-bd_sf"/>
</dbReference>
<keyword evidence="8" id="KW-1185">Reference proteome</keyword>
<dbReference type="SMART" id="SM00862">
    <property type="entry name" value="Trans_reg_C"/>
    <property type="match status" value="1"/>
</dbReference>
<dbReference type="CDD" id="cd00118">
    <property type="entry name" value="LysM"/>
    <property type="match status" value="1"/>
</dbReference>
<dbReference type="Gene3D" id="1.25.40.10">
    <property type="entry name" value="Tetratricopeptide repeat domain"/>
    <property type="match status" value="1"/>
</dbReference>
<dbReference type="Gene3D" id="3.10.350.10">
    <property type="entry name" value="LysM domain"/>
    <property type="match status" value="1"/>
</dbReference>
<name>A0A839XYM9_9PSEU</name>
<feature type="region of interest" description="Disordered" evidence="3">
    <location>
        <begin position="137"/>
        <end position="180"/>
    </location>
</feature>
<dbReference type="EMBL" id="JACIBS010000013">
    <property type="protein sequence ID" value="MBB3666208.1"/>
    <property type="molecule type" value="Genomic_DNA"/>
</dbReference>
<feature type="compositionally biased region" description="Basic and acidic residues" evidence="3">
    <location>
        <begin position="626"/>
        <end position="636"/>
    </location>
</feature>
<dbReference type="InterPro" id="IPR005158">
    <property type="entry name" value="BTAD"/>
</dbReference>
<evidence type="ECO:0000259" key="6">
    <source>
        <dbReference type="SMART" id="SM01043"/>
    </source>
</evidence>
<keyword evidence="4" id="KW-1133">Transmembrane helix</keyword>
<evidence type="ECO:0000313" key="7">
    <source>
        <dbReference type="EMBL" id="MBB3666208.1"/>
    </source>
</evidence>
<feature type="compositionally biased region" description="Basic and acidic residues" evidence="3">
    <location>
        <begin position="162"/>
        <end position="180"/>
    </location>
</feature>
<feature type="region of interest" description="Disordered" evidence="3">
    <location>
        <begin position="207"/>
        <end position="285"/>
    </location>
</feature>
<comment type="caution">
    <text evidence="7">The sequence shown here is derived from an EMBL/GenBank/DDBJ whole genome shotgun (WGS) entry which is preliminary data.</text>
</comment>
<evidence type="ECO:0000256" key="3">
    <source>
        <dbReference type="SAM" id="MobiDB-lite"/>
    </source>
</evidence>
<feature type="region of interest" description="Disordered" evidence="3">
    <location>
        <begin position="357"/>
        <end position="384"/>
    </location>
</feature>
<proteinExistence type="inferred from homology"/>
<evidence type="ECO:0000256" key="2">
    <source>
        <dbReference type="ARBA" id="ARBA00023125"/>
    </source>
</evidence>
<protein>
    <submittedName>
        <fullName evidence="7">DNA-binding SARP family transcriptional activator</fullName>
    </submittedName>
</protein>
<evidence type="ECO:0000313" key="8">
    <source>
        <dbReference type="Proteomes" id="UP000564573"/>
    </source>
</evidence>
<dbReference type="GO" id="GO:0000160">
    <property type="term" value="P:phosphorelay signal transduction system"/>
    <property type="evidence" value="ECO:0007669"/>
    <property type="project" value="InterPro"/>
</dbReference>
<dbReference type="PANTHER" id="PTHR35807">
    <property type="entry name" value="TRANSCRIPTIONAL REGULATOR REDD-RELATED"/>
    <property type="match status" value="1"/>
</dbReference>
<feature type="domain" description="Bacterial transcriptional activator" evidence="6">
    <location>
        <begin position="781"/>
        <end position="920"/>
    </location>
</feature>
<dbReference type="InterPro" id="IPR018392">
    <property type="entry name" value="LysM"/>
</dbReference>
<feature type="domain" description="OmpR/PhoB-type" evidence="5">
    <location>
        <begin position="695"/>
        <end position="774"/>
    </location>
</feature>
<dbReference type="InterPro" id="IPR036779">
    <property type="entry name" value="LysM_dom_sf"/>
</dbReference>
<dbReference type="SMART" id="SM01043">
    <property type="entry name" value="BTAD"/>
    <property type="match status" value="1"/>
</dbReference>
<dbReference type="AlphaFoldDB" id="A0A839XYM9"/>
<sequence length="937" mass="98741">MSRPLRPPHRAGLLSRVGSAVLAGVVLLGLLAGVPGMLIGGVGWPLPDHVPSLSELRAVVTTPMSTAFLLDALACAAWVIWAVFAVDVAVCARDAARGSRRPPRGPLRRVAGVLVGALLVTVLGRSALAMPASPGLPAATVGPSTPAATAPPTTNQPFHTPADTRTDGLERVRPPSEGVHDSLWRIAQRRLGDGDRWPEIWALNRGSTQRGPRVLTDPNLIHPGDLLRLPADHTTPTRDTTTDAAAPPTQPTPPTTPPPSATATPTPTPDGAADTTEEDDPSAGVVTWGGEAFVGLGLAAAVSALLLRARRRHHARYRPGSLERGDDPPQAPVVYQLRLSHLHAQHDDPPPVLELVPDDTDTSDTAVVDGQTPAPSNSNPANPHPARVLAVPGRHVVTDDTTAAAAPALPVDVSIAGPVGERVTSTRIALDLARTHGLGMVGPGGDSALRALLLTLLAPPTGSPPAPTVLIPDGDLTRLLGTTTSPEDVPEPLTVVADLDTALSTLESATGHDRRPTVLVASPPVQTAAQARLQHLLDNHASRGVTALLLGPWRPGVTAYVTPNGTISATGPGLGQPLRGTRALRLPPADARDLLTFLARTHPPQGSDRTAEAEDEISPHLTKTASAEEGRGELEITAHPTSPAPPPHPEPDHPDAPCPPATSRDGPAGPDATPLRFTVLGSPALHWRSHPEGAEEDLTGRLSARPLEVLTYLAVHPDGVSRDRLVDALWPETPPRNPASAIRTVLARLRRVLSEATGATATNLILAERGHYRLNFALVTVDYRDFAAAVARRRYAATPDERTAATEAIVTGYTGTLADGLDAEWLVPVREATRRDALDAVAALARARVADDPSSTLDLLETARSFDPHNELLYRDIMRLQHTLGRHTAIAGTLTLLRTHLADLDTTPTADTIELAHRLQQQHTGIPTRETTADRHS</sequence>
<dbReference type="SUPFAM" id="SSF46894">
    <property type="entry name" value="C-terminal effector domain of the bipartite response regulators"/>
    <property type="match status" value="1"/>
</dbReference>
<dbReference type="GO" id="GO:0003677">
    <property type="term" value="F:DNA binding"/>
    <property type="evidence" value="ECO:0007669"/>
    <property type="project" value="UniProtKB-KW"/>
</dbReference>
<dbReference type="RefSeq" id="WP_183787385.1">
    <property type="nucleotide sequence ID" value="NZ_JACIBS010000013.1"/>
</dbReference>
<evidence type="ECO:0000256" key="4">
    <source>
        <dbReference type="SAM" id="Phobius"/>
    </source>
</evidence>
<dbReference type="Gene3D" id="1.10.10.10">
    <property type="entry name" value="Winged helix-like DNA-binding domain superfamily/Winged helix DNA-binding domain"/>
    <property type="match status" value="1"/>
</dbReference>
<evidence type="ECO:0000256" key="1">
    <source>
        <dbReference type="ARBA" id="ARBA00005820"/>
    </source>
</evidence>
<keyword evidence="4" id="KW-0812">Transmembrane</keyword>
<keyword evidence="4" id="KW-0472">Membrane</keyword>
<evidence type="ECO:0000259" key="5">
    <source>
        <dbReference type="SMART" id="SM00862"/>
    </source>
</evidence>
<feature type="compositionally biased region" description="Low complexity" evidence="3">
    <location>
        <begin position="232"/>
        <end position="247"/>
    </location>
</feature>
<feature type="compositionally biased region" description="Low complexity" evidence="3">
    <location>
        <begin position="261"/>
        <end position="274"/>
    </location>
</feature>
<dbReference type="InterPro" id="IPR001867">
    <property type="entry name" value="OmpR/PhoB-type_DNA-bd"/>
</dbReference>
<feature type="transmembrane region" description="Helical" evidence="4">
    <location>
        <begin position="110"/>
        <end position="128"/>
    </location>
</feature>
<dbReference type="Proteomes" id="UP000564573">
    <property type="component" value="Unassembled WGS sequence"/>
</dbReference>
<feature type="compositionally biased region" description="Low complexity" evidence="3">
    <location>
        <begin position="137"/>
        <end position="153"/>
    </location>
</feature>
<dbReference type="GO" id="GO:0006355">
    <property type="term" value="P:regulation of DNA-templated transcription"/>
    <property type="evidence" value="ECO:0007669"/>
    <property type="project" value="InterPro"/>
</dbReference>
<comment type="similarity">
    <text evidence="1">Belongs to the AfsR/DnrI/RedD regulatory family.</text>
</comment>
<dbReference type="InterPro" id="IPR016032">
    <property type="entry name" value="Sig_transdc_resp-reg_C-effctor"/>
</dbReference>
<feature type="transmembrane region" description="Helical" evidence="4">
    <location>
        <begin position="21"/>
        <end position="46"/>
    </location>
</feature>
<organism evidence="7 8">
    <name type="scientific">Prauserella sediminis</name>
    <dbReference type="NCBI Taxonomy" id="577680"/>
    <lineage>
        <taxon>Bacteria</taxon>
        <taxon>Bacillati</taxon>
        <taxon>Actinomycetota</taxon>
        <taxon>Actinomycetes</taxon>
        <taxon>Pseudonocardiales</taxon>
        <taxon>Pseudonocardiaceae</taxon>
        <taxon>Prauserella</taxon>
        <taxon>Prauserella salsuginis group</taxon>
    </lineage>
</organism>
<feature type="region of interest" description="Disordered" evidence="3">
    <location>
        <begin position="601"/>
        <end position="676"/>
    </location>
</feature>
<dbReference type="InterPro" id="IPR051677">
    <property type="entry name" value="AfsR-DnrI-RedD_regulator"/>
</dbReference>
<gene>
    <name evidence="7" type="ORF">FB384_005169</name>
</gene>
<feature type="transmembrane region" description="Helical" evidence="4">
    <location>
        <begin position="66"/>
        <end position="90"/>
    </location>
</feature>
<reference evidence="7 8" key="1">
    <citation type="submission" date="2020-08" db="EMBL/GenBank/DDBJ databases">
        <title>Sequencing the genomes of 1000 actinobacteria strains.</title>
        <authorList>
            <person name="Klenk H.-P."/>
        </authorList>
    </citation>
    <scope>NUCLEOTIDE SEQUENCE [LARGE SCALE GENOMIC DNA]</scope>
    <source>
        <strain evidence="7 8">DSM 45267</strain>
    </source>
</reference>
<dbReference type="Pfam" id="PF03704">
    <property type="entry name" value="BTAD"/>
    <property type="match status" value="1"/>
</dbReference>